<dbReference type="OrthoDB" id="4113977at2759"/>
<reference evidence="3 4" key="1">
    <citation type="submission" date="2015-01" db="EMBL/GenBank/DDBJ databases">
        <title>The Genome Sequence of Cladophialophora immunda CBS83496.</title>
        <authorList>
            <consortium name="The Broad Institute Genomics Platform"/>
            <person name="Cuomo C."/>
            <person name="de Hoog S."/>
            <person name="Gorbushina A."/>
            <person name="Stielow B."/>
            <person name="Teixiera M."/>
            <person name="Abouelleil A."/>
            <person name="Chapman S.B."/>
            <person name="Priest M."/>
            <person name="Young S.K."/>
            <person name="Wortman J."/>
            <person name="Nusbaum C."/>
            <person name="Birren B."/>
        </authorList>
    </citation>
    <scope>NUCLEOTIDE SEQUENCE [LARGE SCALE GENOMIC DNA]</scope>
    <source>
        <strain evidence="3 4">CBS 83496</strain>
    </source>
</reference>
<feature type="compositionally biased region" description="Basic and acidic residues" evidence="1">
    <location>
        <begin position="91"/>
        <end position="113"/>
    </location>
</feature>
<evidence type="ECO:0000313" key="3">
    <source>
        <dbReference type="EMBL" id="KIW35219.1"/>
    </source>
</evidence>
<gene>
    <name evidence="3" type="ORF">PV07_01926</name>
</gene>
<keyword evidence="4" id="KW-1185">Reference proteome</keyword>
<feature type="region of interest" description="Disordered" evidence="1">
    <location>
        <begin position="90"/>
        <end position="125"/>
    </location>
</feature>
<evidence type="ECO:0000256" key="2">
    <source>
        <dbReference type="SAM" id="Phobius"/>
    </source>
</evidence>
<accession>A0A0D2DHI4</accession>
<protein>
    <submittedName>
        <fullName evidence="3">Uncharacterized protein</fullName>
    </submittedName>
</protein>
<sequence length="125" mass="14629">MPPQRRRAGGHDSARTTAFGRAYPNLQRALLLSCEVGPFLLIATILTSAGVWKRPMWQRALLWRAALWSFLSRWILVGCAITWTWNEWGQEEQREQTDDLQREQRRDEGHEDQQQQAQHPVHNVN</sequence>
<keyword evidence="2" id="KW-0472">Membrane</keyword>
<dbReference type="HOGENOM" id="CLU_135126_0_0_1"/>
<dbReference type="Proteomes" id="UP000054466">
    <property type="component" value="Unassembled WGS sequence"/>
</dbReference>
<dbReference type="VEuPathDB" id="FungiDB:PV07_01926"/>
<dbReference type="GeneID" id="27341120"/>
<organism evidence="3 4">
    <name type="scientific">Cladophialophora immunda</name>
    <dbReference type="NCBI Taxonomy" id="569365"/>
    <lineage>
        <taxon>Eukaryota</taxon>
        <taxon>Fungi</taxon>
        <taxon>Dikarya</taxon>
        <taxon>Ascomycota</taxon>
        <taxon>Pezizomycotina</taxon>
        <taxon>Eurotiomycetes</taxon>
        <taxon>Chaetothyriomycetidae</taxon>
        <taxon>Chaetothyriales</taxon>
        <taxon>Herpotrichiellaceae</taxon>
        <taxon>Cladophialophora</taxon>
    </lineage>
</organism>
<name>A0A0D2DHI4_9EURO</name>
<evidence type="ECO:0000313" key="4">
    <source>
        <dbReference type="Proteomes" id="UP000054466"/>
    </source>
</evidence>
<dbReference type="AlphaFoldDB" id="A0A0D2DHI4"/>
<keyword evidence="2" id="KW-1133">Transmembrane helix</keyword>
<feature type="compositionally biased region" description="Polar residues" evidence="1">
    <location>
        <begin position="114"/>
        <end position="125"/>
    </location>
</feature>
<proteinExistence type="predicted"/>
<dbReference type="EMBL" id="KN847040">
    <property type="protein sequence ID" value="KIW35219.1"/>
    <property type="molecule type" value="Genomic_DNA"/>
</dbReference>
<feature type="transmembrane region" description="Helical" evidence="2">
    <location>
        <begin position="29"/>
        <end position="49"/>
    </location>
</feature>
<dbReference type="RefSeq" id="XP_016255435.1">
    <property type="nucleotide sequence ID" value="XM_016388507.1"/>
</dbReference>
<evidence type="ECO:0000256" key="1">
    <source>
        <dbReference type="SAM" id="MobiDB-lite"/>
    </source>
</evidence>
<keyword evidence="2" id="KW-0812">Transmembrane</keyword>